<name>A0A936TGQ4_9ACTN</name>
<evidence type="ECO:0000313" key="1">
    <source>
        <dbReference type="EMBL" id="MBK9297960.1"/>
    </source>
</evidence>
<evidence type="ECO:0000313" key="2">
    <source>
        <dbReference type="Proteomes" id="UP000727993"/>
    </source>
</evidence>
<dbReference type="EMBL" id="JADJZA010000007">
    <property type="protein sequence ID" value="MBK9297960.1"/>
    <property type="molecule type" value="Genomic_DNA"/>
</dbReference>
<comment type="caution">
    <text evidence="1">The sequence shown here is derived from an EMBL/GenBank/DDBJ whole genome shotgun (WGS) entry which is preliminary data.</text>
</comment>
<dbReference type="AlphaFoldDB" id="A0A936TGQ4"/>
<proteinExistence type="predicted"/>
<dbReference type="Proteomes" id="UP000727993">
    <property type="component" value="Unassembled WGS sequence"/>
</dbReference>
<gene>
    <name evidence="1" type="ORF">IPN02_14225</name>
</gene>
<organism evidence="1 2">
    <name type="scientific">Candidatus Neomicrothrix subdominans</name>
    <dbReference type="NCBI Taxonomy" id="2954438"/>
    <lineage>
        <taxon>Bacteria</taxon>
        <taxon>Bacillati</taxon>
        <taxon>Actinomycetota</taxon>
        <taxon>Acidimicrobiia</taxon>
        <taxon>Acidimicrobiales</taxon>
        <taxon>Microthrixaceae</taxon>
        <taxon>Candidatus Neomicrothrix</taxon>
    </lineage>
</organism>
<sequence length="126" mass="12620">MNLTITPRHARTALVGIRGCVGVGALFAPSATGKLMGIDAEENPAAPYLARLFGVRELFMVAPFALGASDDVIDFTLRCGVAVDSVDALAAVAAGVTKSLPTQAAVMAGLVATAAAGLGAFACTEL</sequence>
<reference evidence="1 2" key="1">
    <citation type="submission" date="2020-10" db="EMBL/GenBank/DDBJ databases">
        <title>Connecting structure to function with the recovery of over 1000 high-quality activated sludge metagenome-assembled genomes encoding full-length rRNA genes using long-read sequencing.</title>
        <authorList>
            <person name="Singleton C.M."/>
            <person name="Petriglieri F."/>
            <person name="Kristensen J.M."/>
            <person name="Kirkegaard R.H."/>
            <person name="Michaelsen T.Y."/>
            <person name="Andersen M.H."/>
            <person name="Karst S.M."/>
            <person name="Dueholm M.S."/>
            <person name="Nielsen P.H."/>
            <person name="Albertsen M."/>
        </authorList>
    </citation>
    <scope>NUCLEOTIDE SEQUENCE [LARGE SCALE GENOMIC DNA]</scope>
    <source>
        <strain evidence="1">Lyne_18-Q3-R50-59_MAXAC.006</strain>
    </source>
</reference>
<accession>A0A936TGQ4</accession>
<protein>
    <submittedName>
        <fullName evidence="1">Uncharacterized protein</fullName>
    </submittedName>
</protein>